<dbReference type="STRING" id="857967.G0R1X4"/>
<dbReference type="GO" id="GO:0005737">
    <property type="term" value="C:cytoplasm"/>
    <property type="evidence" value="ECO:0007669"/>
    <property type="project" value="TreeGrafter"/>
</dbReference>
<dbReference type="InterPro" id="IPR001715">
    <property type="entry name" value="CH_dom"/>
</dbReference>
<reference evidence="5 6" key="1">
    <citation type="submission" date="2011-07" db="EMBL/GenBank/DDBJ databases">
        <authorList>
            <person name="Coyne R."/>
            <person name="Brami D."/>
            <person name="Johnson J."/>
            <person name="Hostetler J."/>
            <person name="Hannick L."/>
            <person name="Clark T."/>
            <person name="Cassidy-Hanley D."/>
            <person name="Inman J."/>
        </authorList>
    </citation>
    <scope>NUCLEOTIDE SEQUENCE [LARGE SCALE GENOMIC DNA]</scope>
    <source>
        <strain evidence="5 6">G5</strain>
    </source>
</reference>
<feature type="domain" description="Calponin-homology (CH)" evidence="4">
    <location>
        <begin position="166"/>
        <end position="269"/>
    </location>
</feature>
<dbReference type="InParanoid" id="G0R1X4"/>
<dbReference type="PROSITE" id="PS50021">
    <property type="entry name" value="CH"/>
    <property type="match status" value="3"/>
</dbReference>
<dbReference type="eggNOG" id="KOG0046">
    <property type="taxonomic scope" value="Eukaryota"/>
</dbReference>
<dbReference type="EMBL" id="GL984233">
    <property type="protein sequence ID" value="EGR28526.1"/>
    <property type="molecule type" value="Genomic_DNA"/>
</dbReference>
<proteinExistence type="predicted"/>
<evidence type="ECO:0000256" key="1">
    <source>
        <dbReference type="ARBA" id="ARBA00022737"/>
    </source>
</evidence>
<dbReference type="CDD" id="cd21218">
    <property type="entry name" value="CH_PLS_FIM_rpt2"/>
    <property type="match status" value="2"/>
</dbReference>
<feature type="domain" description="Calponin-homology (CH)" evidence="4">
    <location>
        <begin position="399"/>
        <end position="511"/>
    </location>
</feature>
<dbReference type="SMART" id="SM00033">
    <property type="entry name" value="CH"/>
    <property type="match status" value="3"/>
</dbReference>
<gene>
    <name evidence="5" type="ORF">IMG5_173430</name>
</gene>
<dbReference type="Pfam" id="PF00307">
    <property type="entry name" value="CH"/>
    <property type="match status" value="3"/>
</dbReference>
<keyword evidence="6" id="KW-1185">Reference proteome</keyword>
<dbReference type="OrthoDB" id="431378at2759"/>
<dbReference type="RefSeq" id="XP_004029762.1">
    <property type="nucleotide sequence ID" value="XM_004029714.1"/>
</dbReference>
<dbReference type="OMA" id="KIMFTIN"/>
<feature type="coiled-coil region" evidence="3">
    <location>
        <begin position="312"/>
        <end position="342"/>
    </location>
</feature>
<evidence type="ECO:0000256" key="3">
    <source>
        <dbReference type="SAM" id="Coils"/>
    </source>
</evidence>
<protein>
    <recommendedName>
        <fullName evidence="4">Calponin-homology (CH) domain-containing protein</fullName>
    </recommendedName>
</protein>
<evidence type="ECO:0000313" key="6">
    <source>
        <dbReference type="Proteomes" id="UP000008983"/>
    </source>
</evidence>
<sequence>FKKNEKRQLNNKNEKIQHYFTQEEVFAYSEHINHYLKDDEDLKSILPINPNSEELFEKVGNGILLCKLINITQPGALDVTKINTKNPNIFKINENLNMAISSAQKIGCVCINIHNQSIMEKSEHIILGLLWQIVKIQLLGITDVKKNPDIFKLKGENEDENTFSQLPKESLIIRWFNFHLSHVEPARKIANLEHDLQDGIQYMYLLNQLNRKKCPIVMLEEDQKNERLAKVIEYSKKLGVPNCIRYQDILHANQKSNLIFCAHLLNVCSGLNGEQEDGQDEELEDLVEFLNSFGVNQGLVNGVDEISEEIKNGKLLKKIQDLEEEKDNEQQQEGQNQQQELNEQKVGQNYQKNNEQQNIKEAIQLIKKQCLKRLKKYVNDPYLKKLKKEGESIEEFQKIPEEKLLLRWVNYHIQKSEKEKKITNFSTDFENGNVYLKLLDEITGRKGISGGENRIENQKEITQIIHEYFPVLKSVICPIQISKNEDLNTIFCAQLYEASQGNLWQEELDVF</sequence>
<dbReference type="GO" id="GO:0051639">
    <property type="term" value="P:actin filament network formation"/>
    <property type="evidence" value="ECO:0007669"/>
    <property type="project" value="TreeGrafter"/>
</dbReference>
<organism evidence="5 6">
    <name type="scientific">Ichthyophthirius multifiliis</name>
    <name type="common">White spot disease agent</name>
    <name type="synonym">Ich</name>
    <dbReference type="NCBI Taxonomy" id="5932"/>
    <lineage>
        <taxon>Eukaryota</taxon>
        <taxon>Sar</taxon>
        <taxon>Alveolata</taxon>
        <taxon>Ciliophora</taxon>
        <taxon>Intramacronucleata</taxon>
        <taxon>Oligohymenophorea</taxon>
        <taxon>Hymenostomatida</taxon>
        <taxon>Ophryoglenina</taxon>
        <taxon>Ichthyophthirius</taxon>
    </lineage>
</organism>
<feature type="non-terminal residue" evidence="5">
    <location>
        <position position="1"/>
    </location>
</feature>
<dbReference type="Gene3D" id="1.10.418.10">
    <property type="entry name" value="Calponin-like domain"/>
    <property type="match status" value="3"/>
</dbReference>
<dbReference type="GeneID" id="14904615"/>
<name>G0R1X4_ICHMU</name>
<dbReference type="AlphaFoldDB" id="G0R1X4"/>
<keyword evidence="2" id="KW-0009">Actin-binding</keyword>
<dbReference type="InterPro" id="IPR039959">
    <property type="entry name" value="Fimbrin/Plastin"/>
</dbReference>
<dbReference type="Proteomes" id="UP000008983">
    <property type="component" value="Unassembled WGS sequence"/>
</dbReference>
<keyword evidence="1" id="KW-0677">Repeat</keyword>
<dbReference type="GO" id="GO:0005884">
    <property type="term" value="C:actin filament"/>
    <property type="evidence" value="ECO:0007669"/>
    <property type="project" value="TreeGrafter"/>
</dbReference>
<dbReference type="SUPFAM" id="SSF47576">
    <property type="entry name" value="Calponin-homology domain, CH-domain"/>
    <property type="match status" value="2"/>
</dbReference>
<dbReference type="GO" id="GO:0051015">
    <property type="term" value="F:actin filament binding"/>
    <property type="evidence" value="ECO:0007669"/>
    <property type="project" value="InterPro"/>
</dbReference>
<evidence type="ECO:0000259" key="4">
    <source>
        <dbReference type="PROSITE" id="PS50021"/>
    </source>
</evidence>
<dbReference type="GO" id="GO:0032432">
    <property type="term" value="C:actin filament bundle"/>
    <property type="evidence" value="ECO:0007669"/>
    <property type="project" value="TreeGrafter"/>
</dbReference>
<accession>G0R1X4</accession>
<dbReference type="PANTHER" id="PTHR19961:SF18">
    <property type="entry name" value="FI19014P1"/>
    <property type="match status" value="1"/>
</dbReference>
<evidence type="ECO:0000313" key="5">
    <source>
        <dbReference type="EMBL" id="EGR28526.1"/>
    </source>
</evidence>
<dbReference type="GO" id="GO:0051017">
    <property type="term" value="P:actin filament bundle assembly"/>
    <property type="evidence" value="ECO:0007669"/>
    <property type="project" value="InterPro"/>
</dbReference>
<keyword evidence="3" id="KW-0175">Coiled coil</keyword>
<dbReference type="PANTHER" id="PTHR19961">
    <property type="entry name" value="FIMBRIN/PLASTIN"/>
    <property type="match status" value="1"/>
</dbReference>
<evidence type="ECO:0000256" key="2">
    <source>
        <dbReference type="ARBA" id="ARBA00023203"/>
    </source>
</evidence>
<dbReference type="InterPro" id="IPR036872">
    <property type="entry name" value="CH_dom_sf"/>
</dbReference>
<feature type="domain" description="Calponin-homology (CH)" evidence="4">
    <location>
        <begin position="22"/>
        <end position="138"/>
    </location>
</feature>